<accession>A0A9D1IL53</accession>
<dbReference type="EMBL" id="DVMS01000138">
    <property type="protein sequence ID" value="HIU38970.1"/>
    <property type="molecule type" value="Genomic_DNA"/>
</dbReference>
<proteinExistence type="predicted"/>
<name>A0A9D1IL53_9BACT</name>
<dbReference type="Proteomes" id="UP000824076">
    <property type="component" value="Unassembled WGS sequence"/>
</dbReference>
<gene>
    <name evidence="1" type="ORF">IAD18_04820</name>
</gene>
<protein>
    <submittedName>
        <fullName evidence="1">SPFH/Band 7/PHB domain protein</fullName>
    </submittedName>
</protein>
<feature type="non-terminal residue" evidence="1">
    <location>
        <position position="1"/>
    </location>
</feature>
<organism evidence="1 2">
    <name type="scientific">Candidatus Limisoma intestinavium</name>
    <dbReference type="NCBI Taxonomy" id="2840856"/>
    <lineage>
        <taxon>Bacteria</taxon>
        <taxon>Pseudomonadati</taxon>
        <taxon>Bacteroidota</taxon>
        <taxon>Bacteroidia</taxon>
        <taxon>Bacteroidales</taxon>
        <taxon>Candidatus Limisoma</taxon>
    </lineage>
</organism>
<evidence type="ECO:0000313" key="1">
    <source>
        <dbReference type="EMBL" id="HIU38970.1"/>
    </source>
</evidence>
<evidence type="ECO:0000313" key="2">
    <source>
        <dbReference type="Proteomes" id="UP000824076"/>
    </source>
</evidence>
<reference evidence="1" key="1">
    <citation type="submission" date="2020-10" db="EMBL/GenBank/DDBJ databases">
        <authorList>
            <person name="Gilroy R."/>
        </authorList>
    </citation>
    <scope>NUCLEOTIDE SEQUENCE</scope>
    <source>
        <strain evidence="1">17073</strain>
    </source>
</reference>
<dbReference type="AlphaFoldDB" id="A0A9D1IL53"/>
<sequence length="50" mass="5456">TDPASYMLAVKYIETLNKMVSGKDNKTVYIPYEATGILGSIGSIKDIFAK</sequence>
<reference evidence="1" key="2">
    <citation type="journal article" date="2021" name="PeerJ">
        <title>Extensive microbial diversity within the chicken gut microbiome revealed by metagenomics and culture.</title>
        <authorList>
            <person name="Gilroy R."/>
            <person name="Ravi A."/>
            <person name="Getino M."/>
            <person name="Pursley I."/>
            <person name="Horton D.L."/>
            <person name="Alikhan N.F."/>
            <person name="Baker D."/>
            <person name="Gharbi K."/>
            <person name="Hall N."/>
            <person name="Watson M."/>
            <person name="Adriaenssens E.M."/>
            <person name="Foster-Nyarko E."/>
            <person name="Jarju S."/>
            <person name="Secka A."/>
            <person name="Antonio M."/>
            <person name="Oren A."/>
            <person name="Chaudhuri R.R."/>
            <person name="La Ragione R."/>
            <person name="Hildebrand F."/>
            <person name="Pallen M.J."/>
        </authorList>
    </citation>
    <scope>NUCLEOTIDE SEQUENCE</scope>
    <source>
        <strain evidence="1">17073</strain>
    </source>
</reference>
<comment type="caution">
    <text evidence="1">The sequence shown here is derived from an EMBL/GenBank/DDBJ whole genome shotgun (WGS) entry which is preliminary data.</text>
</comment>